<dbReference type="Pfam" id="PF00485">
    <property type="entry name" value="PRK"/>
    <property type="match status" value="1"/>
</dbReference>
<dbReference type="InterPro" id="IPR006083">
    <property type="entry name" value="PRK/URK"/>
</dbReference>
<evidence type="ECO:0000313" key="2">
    <source>
        <dbReference type="EMBL" id="PXW90130.1"/>
    </source>
</evidence>
<dbReference type="GO" id="GO:0016301">
    <property type="term" value="F:kinase activity"/>
    <property type="evidence" value="ECO:0007669"/>
    <property type="project" value="UniProtKB-KW"/>
</dbReference>
<organism evidence="2 3">
    <name type="scientific">Pseudogracilibacillus auburnensis</name>
    <dbReference type="NCBI Taxonomy" id="1494959"/>
    <lineage>
        <taxon>Bacteria</taxon>
        <taxon>Bacillati</taxon>
        <taxon>Bacillota</taxon>
        <taxon>Bacilli</taxon>
        <taxon>Bacillales</taxon>
        <taxon>Bacillaceae</taxon>
        <taxon>Pseudogracilibacillus</taxon>
    </lineage>
</organism>
<sequence>MVYEQVYEVFRTLIEKQEHVVVGIDGRCCSGKSTLAMNLQSKFNGNVFHMDDFFLPKQLKSASRLREIGGNVHYERFKEEVLDPLQRGLSVRYRPYCCVKDILLDEVHVQPKQLNVIEGVYAMHPVLQQEYDYTIFVTVDANIQLKRLMKRESKKKVRKYLDEWIPLEEQYFHALHLDSICDLVIDTTYVDGEQV</sequence>
<feature type="domain" description="Phosphoribulokinase/uridine kinase" evidence="1">
    <location>
        <begin position="21"/>
        <end position="156"/>
    </location>
</feature>
<evidence type="ECO:0000313" key="3">
    <source>
        <dbReference type="Proteomes" id="UP000247978"/>
    </source>
</evidence>
<dbReference type="EMBL" id="QJJQ01000001">
    <property type="protein sequence ID" value="PXW90130.1"/>
    <property type="molecule type" value="Genomic_DNA"/>
</dbReference>
<dbReference type="GO" id="GO:0005524">
    <property type="term" value="F:ATP binding"/>
    <property type="evidence" value="ECO:0007669"/>
    <property type="project" value="InterPro"/>
</dbReference>
<dbReference type="Proteomes" id="UP000247978">
    <property type="component" value="Unassembled WGS sequence"/>
</dbReference>
<dbReference type="Gene3D" id="3.40.50.300">
    <property type="entry name" value="P-loop containing nucleotide triphosphate hydrolases"/>
    <property type="match status" value="1"/>
</dbReference>
<accession>A0A2V3W7X7</accession>
<dbReference type="RefSeq" id="WP_158525437.1">
    <property type="nucleotide sequence ID" value="NZ_JBHUHB010000001.1"/>
</dbReference>
<dbReference type="InterPro" id="IPR027417">
    <property type="entry name" value="P-loop_NTPase"/>
</dbReference>
<keyword evidence="2" id="KW-0808">Transferase</keyword>
<reference evidence="2 3" key="1">
    <citation type="submission" date="2018-05" db="EMBL/GenBank/DDBJ databases">
        <title>Genomic Encyclopedia of Type Strains, Phase IV (KMG-IV): sequencing the most valuable type-strain genomes for metagenomic binning, comparative biology and taxonomic classification.</title>
        <authorList>
            <person name="Goeker M."/>
        </authorList>
    </citation>
    <scope>NUCLEOTIDE SEQUENCE [LARGE SCALE GENOMIC DNA]</scope>
    <source>
        <strain evidence="2 3">DSM 28556</strain>
    </source>
</reference>
<evidence type="ECO:0000259" key="1">
    <source>
        <dbReference type="Pfam" id="PF00485"/>
    </source>
</evidence>
<dbReference type="AlphaFoldDB" id="A0A2V3W7X7"/>
<dbReference type="SUPFAM" id="SSF52540">
    <property type="entry name" value="P-loop containing nucleoside triphosphate hydrolases"/>
    <property type="match status" value="1"/>
</dbReference>
<keyword evidence="2" id="KW-0418">Kinase</keyword>
<gene>
    <name evidence="2" type="ORF">DFR56_10138</name>
</gene>
<comment type="caution">
    <text evidence="2">The sequence shown here is derived from an EMBL/GenBank/DDBJ whole genome shotgun (WGS) entry which is preliminary data.</text>
</comment>
<name>A0A2V3W7X7_9BACI</name>
<keyword evidence="3" id="KW-1185">Reference proteome</keyword>
<protein>
    <submittedName>
        <fullName evidence="2">Uridine kinase</fullName>
    </submittedName>
</protein>
<proteinExistence type="predicted"/>
<dbReference type="OrthoDB" id="1420794at2"/>